<dbReference type="RefSeq" id="WP_093347334.1">
    <property type="nucleotide sequence ID" value="NZ_FNVB01000002.1"/>
</dbReference>
<accession>A0A1H5UXH6</accession>
<evidence type="ECO:0000259" key="3">
    <source>
        <dbReference type="PROSITE" id="PS50075"/>
    </source>
</evidence>
<dbReference type="SMART" id="SM00823">
    <property type="entry name" value="PKS_PP"/>
    <property type="match status" value="1"/>
</dbReference>
<dbReference type="PROSITE" id="PS50075">
    <property type="entry name" value="CARRIER"/>
    <property type="match status" value="1"/>
</dbReference>
<dbReference type="Pfam" id="PF00550">
    <property type="entry name" value="PP-binding"/>
    <property type="match status" value="1"/>
</dbReference>
<protein>
    <submittedName>
        <fullName evidence="4">Phosphopantetheine attachment site</fullName>
    </submittedName>
    <submittedName>
        <fullName evidence="5">Yersiniabactin nonribosomal peptide synthetase</fullName>
    </submittedName>
</protein>
<sequence>MDSSALVQIFRRVLEDQGVDGGTDFFEFGGDSLLATRVLSAIARECGVELTIEDFIAAPTPDELSAKLASVPA</sequence>
<evidence type="ECO:0000256" key="1">
    <source>
        <dbReference type="ARBA" id="ARBA00022450"/>
    </source>
</evidence>
<dbReference type="SMR" id="A0A1H5UXH6"/>
<dbReference type="EMBL" id="FOME01000001">
    <property type="protein sequence ID" value="SFC67844.1"/>
    <property type="molecule type" value="Genomic_DNA"/>
</dbReference>
<dbReference type="AlphaFoldDB" id="A0A1H5UXH6"/>
<evidence type="ECO:0000313" key="5">
    <source>
        <dbReference type="EMBL" id="SFC67844.1"/>
    </source>
</evidence>
<name>A0A1H5UXH6_9PSEU</name>
<dbReference type="Gene3D" id="1.10.1200.10">
    <property type="entry name" value="ACP-like"/>
    <property type="match status" value="1"/>
</dbReference>
<evidence type="ECO:0000313" key="6">
    <source>
        <dbReference type="Proteomes" id="UP000199690"/>
    </source>
</evidence>
<gene>
    <name evidence="4" type="ORF">SAMN02982929_00692</name>
    <name evidence="5" type="ORF">SAMN05216506_1011379</name>
</gene>
<dbReference type="EMBL" id="FNVB01000002">
    <property type="protein sequence ID" value="SEF79674.1"/>
    <property type="molecule type" value="Genomic_DNA"/>
</dbReference>
<dbReference type="InterPro" id="IPR009081">
    <property type="entry name" value="PP-bd_ACP"/>
</dbReference>
<organism evidence="4 7">
    <name type="scientific">Saccharopolyspora kobensis</name>
    <dbReference type="NCBI Taxonomy" id="146035"/>
    <lineage>
        <taxon>Bacteria</taxon>
        <taxon>Bacillati</taxon>
        <taxon>Actinomycetota</taxon>
        <taxon>Actinomycetes</taxon>
        <taxon>Pseudonocardiales</taxon>
        <taxon>Pseudonocardiaceae</taxon>
        <taxon>Saccharopolyspora</taxon>
    </lineage>
</organism>
<keyword evidence="6" id="KW-1185">Reference proteome</keyword>
<dbReference type="SUPFAM" id="SSF47336">
    <property type="entry name" value="ACP-like"/>
    <property type="match status" value="1"/>
</dbReference>
<reference evidence="4" key="2">
    <citation type="submission" date="2016-10" db="EMBL/GenBank/DDBJ databases">
        <authorList>
            <person name="de Groot N.N."/>
        </authorList>
    </citation>
    <scope>NUCLEOTIDE SEQUENCE [LARGE SCALE GENOMIC DNA]</scope>
    <source>
        <strain evidence="4">ATCC 20501</strain>
    </source>
</reference>
<dbReference type="Proteomes" id="UP000236729">
    <property type="component" value="Unassembled WGS sequence"/>
</dbReference>
<keyword evidence="1" id="KW-0596">Phosphopantetheine</keyword>
<proteinExistence type="predicted"/>
<accession>A0A1I1L484</accession>
<dbReference type="GO" id="GO:0031177">
    <property type="term" value="F:phosphopantetheine binding"/>
    <property type="evidence" value="ECO:0007669"/>
    <property type="project" value="InterPro"/>
</dbReference>
<evidence type="ECO:0000313" key="7">
    <source>
        <dbReference type="Proteomes" id="UP000236729"/>
    </source>
</evidence>
<dbReference type="InterPro" id="IPR006162">
    <property type="entry name" value="Ppantetheine_attach_site"/>
</dbReference>
<dbReference type="Proteomes" id="UP000199690">
    <property type="component" value="Unassembled WGS sequence"/>
</dbReference>
<keyword evidence="2" id="KW-0597">Phosphoprotein</keyword>
<reference evidence="6 7" key="1">
    <citation type="submission" date="2016-10" db="EMBL/GenBank/DDBJ databases">
        <authorList>
            <person name="Varghese N."/>
            <person name="Submissions S."/>
        </authorList>
    </citation>
    <scope>NUCLEOTIDE SEQUENCE [LARGE SCALE GENOMIC DNA]</scope>
    <source>
        <strain evidence="7">ATCC 20501</strain>
        <strain evidence="5 6">CGMCC 4.3529</strain>
    </source>
</reference>
<dbReference type="InterPro" id="IPR020806">
    <property type="entry name" value="PKS_PP-bd"/>
</dbReference>
<feature type="domain" description="Carrier" evidence="3">
    <location>
        <begin position="1"/>
        <end position="72"/>
    </location>
</feature>
<dbReference type="InterPro" id="IPR036736">
    <property type="entry name" value="ACP-like_sf"/>
</dbReference>
<dbReference type="PROSITE" id="PS00012">
    <property type="entry name" value="PHOSPHOPANTETHEINE"/>
    <property type="match status" value="1"/>
</dbReference>
<evidence type="ECO:0000256" key="2">
    <source>
        <dbReference type="ARBA" id="ARBA00022553"/>
    </source>
</evidence>
<evidence type="ECO:0000313" key="4">
    <source>
        <dbReference type="EMBL" id="SEF79674.1"/>
    </source>
</evidence>